<comment type="caution">
    <text evidence="1">The sequence shown here is derived from an EMBL/GenBank/DDBJ whole genome shotgun (WGS) entry which is preliminary data.</text>
</comment>
<dbReference type="AlphaFoldDB" id="A0A9W9YPS3"/>
<sequence length="112" mass="12001">MITPLTSGSTSAPGSPVVVSVASCGDVVAQRRLIMYSYSIFIPELKADTGVWTEYNEGLNQVENLHFGISGINALLIPSTACIKLKTAAWKSDFGDPSPEYSQPFIHLVVAI</sequence>
<reference evidence="1" key="1">
    <citation type="submission" date="2023-01" db="EMBL/GenBank/DDBJ databases">
        <title>Genome assembly of the deep-sea coral Lophelia pertusa.</title>
        <authorList>
            <person name="Herrera S."/>
            <person name="Cordes E."/>
        </authorList>
    </citation>
    <scope>NUCLEOTIDE SEQUENCE</scope>
    <source>
        <strain evidence="1">USNM1676648</strain>
        <tissue evidence="1">Polyp</tissue>
    </source>
</reference>
<name>A0A9W9YPS3_9CNID</name>
<accession>A0A9W9YPS3</accession>
<gene>
    <name evidence="1" type="ORF">OS493_018121</name>
</gene>
<evidence type="ECO:0000313" key="1">
    <source>
        <dbReference type="EMBL" id="KAJ7360135.1"/>
    </source>
</evidence>
<organism evidence="1 2">
    <name type="scientific">Desmophyllum pertusum</name>
    <dbReference type="NCBI Taxonomy" id="174260"/>
    <lineage>
        <taxon>Eukaryota</taxon>
        <taxon>Metazoa</taxon>
        <taxon>Cnidaria</taxon>
        <taxon>Anthozoa</taxon>
        <taxon>Hexacorallia</taxon>
        <taxon>Scleractinia</taxon>
        <taxon>Caryophylliina</taxon>
        <taxon>Caryophylliidae</taxon>
        <taxon>Desmophyllum</taxon>
    </lineage>
</organism>
<evidence type="ECO:0000313" key="2">
    <source>
        <dbReference type="Proteomes" id="UP001163046"/>
    </source>
</evidence>
<dbReference type="Proteomes" id="UP001163046">
    <property type="component" value="Unassembled WGS sequence"/>
</dbReference>
<proteinExistence type="predicted"/>
<keyword evidence="2" id="KW-1185">Reference proteome</keyword>
<protein>
    <submittedName>
        <fullName evidence="1">Uncharacterized protein</fullName>
    </submittedName>
</protein>
<dbReference type="EMBL" id="MU827311">
    <property type="protein sequence ID" value="KAJ7360135.1"/>
    <property type="molecule type" value="Genomic_DNA"/>
</dbReference>